<evidence type="ECO:0000313" key="1">
    <source>
        <dbReference type="EMBL" id="MBB5720523.1"/>
    </source>
</evidence>
<reference evidence="1 2" key="1">
    <citation type="submission" date="2020-08" db="EMBL/GenBank/DDBJ databases">
        <title>Genomic Encyclopedia of Type Strains, Phase IV (KMG-IV): sequencing the most valuable type-strain genomes for metagenomic binning, comparative biology and taxonomic classification.</title>
        <authorList>
            <person name="Goeker M."/>
        </authorList>
    </citation>
    <scope>NUCLEOTIDE SEQUENCE [LARGE SCALE GENOMIC DNA]</scope>
    <source>
        <strain evidence="1 2">DSM 101064</strain>
    </source>
</reference>
<accession>A0A7W9BH90</accession>
<name>A0A7W9BH90_9RHOB</name>
<dbReference type="Proteomes" id="UP000535415">
    <property type="component" value="Unassembled WGS sequence"/>
</dbReference>
<sequence length="119" mass="13456">MTTHQFSDITLPADFQIIHEVVCSYAINGKIEVAGGLAGEDFYKRLATAAAFRWGLLIKMTSDAIGAALSKGAARLEVDHFVDVWVEQTQMPRFVTPFTHDRYETMFRRDNPFLKSIDE</sequence>
<proteinExistence type="predicted"/>
<dbReference type="RefSeq" id="WP_183523997.1">
    <property type="nucleotide sequence ID" value="NZ_JACIJM010000001.1"/>
</dbReference>
<keyword evidence="2" id="KW-1185">Reference proteome</keyword>
<evidence type="ECO:0000313" key="2">
    <source>
        <dbReference type="Proteomes" id="UP000535415"/>
    </source>
</evidence>
<dbReference type="EMBL" id="JACIJM010000001">
    <property type="protein sequence ID" value="MBB5720523.1"/>
    <property type="molecule type" value="Genomic_DNA"/>
</dbReference>
<protein>
    <submittedName>
        <fullName evidence="1">Uncharacterized protein</fullName>
    </submittedName>
</protein>
<dbReference type="AlphaFoldDB" id="A0A7W9BH90"/>
<comment type="caution">
    <text evidence="1">The sequence shown here is derived from an EMBL/GenBank/DDBJ whole genome shotgun (WGS) entry which is preliminary data.</text>
</comment>
<gene>
    <name evidence="1" type="ORF">FHS72_000127</name>
</gene>
<organism evidence="1 2">
    <name type="scientific">Yoonia ponticola</name>
    <dbReference type="NCBI Taxonomy" id="1524255"/>
    <lineage>
        <taxon>Bacteria</taxon>
        <taxon>Pseudomonadati</taxon>
        <taxon>Pseudomonadota</taxon>
        <taxon>Alphaproteobacteria</taxon>
        <taxon>Rhodobacterales</taxon>
        <taxon>Paracoccaceae</taxon>
        <taxon>Yoonia</taxon>
    </lineage>
</organism>